<dbReference type="Gene3D" id="2.115.10.20">
    <property type="entry name" value="Glycosyl hydrolase domain, family 43"/>
    <property type="match status" value="1"/>
</dbReference>
<dbReference type="Proteomes" id="UP000246099">
    <property type="component" value="Chromosome"/>
</dbReference>
<dbReference type="InterPro" id="IPR023296">
    <property type="entry name" value="Glyco_hydro_beta-prop_sf"/>
</dbReference>
<dbReference type="SUPFAM" id="SSF75005">
    <property type="entry name" value="Arabinanase/levansucrase/invertase"/>
    <property type="match status" value="2"/>
</dbReference>
<evidence type="ECO:0000313" key="2">
    <source>
        <dbReference type="Proteomes" id="UP000246099"/>
    </source>
</evidence>
<evidence type="ECO:0000313" key="1">
    <source>
        <dbReference type="EMBL" id="AWO00341.1"/>
    </source>
</evidence>
<proteinExistence type="predicted"/>
<protein>
    <submittedName>
        <fullName evidence="1">Uncharacterized protein</fullName>
    </submittedName>
</protein>
<organism evidence="1 2">
    <name type="scientific">Chitinophaga alhagiae</name>
    <dbReference type="NCBI Taxonomy" id="2203219"/>
    <lineage>
        <taxon>Bacteria</taxon>
        <taxon>Pseudomonadati</taxon>
        <taxon>Bacteroidota</taxon>
        <taxon>Chitinophagia</taxon>
        <taxon>Chitinophagales</taxon>
        <taxon>Chitinophagaceae</taxon>
        <taxon>Chitinophaga</taxon>
    </lineage>
</organism>
<sequence>MATAAFLPATAGAGDLKDADAWKKGRAIPRPCKPVKWRKKGVVLRPEEVIKGKFIQNFNSPAVPLGNGKWRIWFSAIPEKPQTFNIGYAEGVPGQQMDVQLAQLSEGTPGPGGLSIGNLPAGWNPVQPVYIQLKNGRHRLYFWAHGKGVVRFLAAESENGQHYTVLTPHEPCLYHPNDRAVTFTGVTASGQKVTAKSDTFKRNNPKPAHEKDAPEHLICNDATTVYQLADGTFELYTVTLMGLEPGDPRWARNDNLAGFIRVIDRMVSKDGIHFTGRSRVLAPDGNDPEDLQFYNLNVTYTDKGRVGMLGHFRCKDQTMDIEWCYSRDGIHWERPCRNLPWIARGWPGADQDSLCLYPATGLVPFEGRWYLFYTGCNYTHNHKVTDGDATSMIHLAETASIWDV</sequence>
<reference evidence="1 2" key="1">
    <citation type="submission" date="2018-05" db="EMBL/GenBank/DDBJ databases">
        <title>Chitinophaga sp. nov., isolated from rhizosphere soil of Alhagi.</title>
        <authorList>
            <person name="Liu Y."/>
        </authorList>
    </citation>
    <scope>NUCLEOTIDE SEQUENCE [LARGE SCALE GENOMIC DNA]</scope>
    <source>
        <strain evidence="1 2">T22</strain>
    </source>
</reference>
<dbReference type="EMBL" id="CP029600">
    <property type="protein sequence ID" value="AWO00341.1"/>
    <property type="molecule type" value="Genomic_DNA"/>
</dbReference>
<keyword evidence="2" id="KW-1185">Reference proteome</keyword>
<name>A0ABN5LU99_9BACT</name>
<gene>
    <name evidence="1" type="ORF">DLD77_00770</name>
</gene>
<accession>A0ABN5LU99</accession>